<reference evidence="2" key="1">
    <citation type="journal article" date="2019" name="Int. J. Syst. Evol. Microbiol.">
        <title>The Global Catalogue of Microorganisms (GCM) 10K type strain sequencing project: providing services to taxonomists for standard genome sequencing and annotation.</title>
        <authorList>
            <consortium name="The Broad Institute Genomics Platform"/>
            <consortium name="The Broad Institute Genome Sequencing Center for Infectious Disease"/>
            <person name="Wu L."/>
            <person name="Ma J."/>
        </authorList>
    </citation>
    <scope>NUCLEOTIDE SEQUENCE [LARGE SCALE GENOMIC DNA]</scope>
    <source>
        <strain evidence="2">JCM 17441</strain>
    </source>
</reference>
<proteinExistence type="predicted"/>
<dbReference type="EMBL" id="BAABAT010000045">
    <property type="protein sequence ID" value="GAA4261320.1"/>
    <property type="molecule type" value="Genomic_DNA"/>
</dbReference>
<protein>
    <submittedName>
        <fullName evidence="1">Uncharacterized protein</fullName>
    </submittedName>
</protein>
<gene>
    <name evidence="1" type="ORF">GCM10022255_093490</name>
</gene>
<sequence length="104" mass="10906">MRTGWGAAGQATINQGGVPVMLILRWTASPQRLQDSATGDRGDMDTVRPHVTDAYRADDEHVKPPAPRPAVGGQVLVGVRVAVIAAMSVARVTVAKPTRTSPAP</sequence>
<name>A0ABP8DPS6_9ACTN</name>
<dbReference type="Proteomes" id="UP001500620">
    <property type="component" value="Unassembled WGS sequence"/>
</dbReference>
<organism evidence="1 2">
    <name type="scientific">Dactylosporangium darangshiense</name>
    <dbReference type="NCBI Taxonomy" id="579108"/>
    <lineage>
        <taxon>Bacteria</taxon>
        <taxon>Bacillati</taxon>
        <taxon>Actinomycetota</taxon>
        <taxon>Actinomycetes</taxon>
        <taxon>Micromonosporales</taxon>
        <taxon>Micromonosporaceae</taxon>
        <taxon>Dactylosporangium</taxon>
    </lineage>
</organism>
<evidence type="ECO:0000313" key="2">
    <source>
        <dbReference type="Proteomes" id="UP001500620"/>
    </source>
</evidence>
<keyword evidence="2" id="KW-1185">Reference proteome</keyword>
<accession>A0ABP8DPS6</accession>
<evidence type="ECO:0000313" key="1">
    <source>
        <dbReference type="EMBL" id="GAA4261320.1"/>
    </source>
</evidence>
<comment type="caution">
    <text evidence="1">The sequence shown here is derived from an EMBL/GenBank/DDBJ whole genome shotgun (WGS) entry which is preliminary data.</text>
</comment>